<reference evidence="1" key="1">
    <citation type="submission" date="2014-12" db="EMBL/GenBank/DDBJ databases">
        <title>Insight into the proteome of Arion vulgaris.</title>
        <authorList>
            <person name="Aradska J."/>
            <person name="Bulat T."/>
            <person name="Smidak R."/>
            <person name="Sarate P."/>
            <person name="Gangsoo J."/>
            <person name="Sialana F."/>
            <person name="Bilban M."/>
            <person name="Lubec G."/>
        </authorList>
    </citation>
    <scope>NUCLEOTIDE SEQUENCE</scope>
    <source>
        <tissue evidence="1">Skin</tissue>
    </source>
</reference>
<gene>
    <name evidence="1" type="primary">ORF223052</name>
</gene>
<name>A0A0B7C6V0_9EUPU</name>
<proteinExistence type="predicted"/>
<protein>
    <submittedName>
        <fullName evidence="1">Uncharacterized protein</fullName>
    </submittedName>
</protein>
<dbReference type="EMBL" id="HACG01053309">
    <property type="protein sequence ID" value="CEL00180.1"/>
    <property type="molecule type" value="Transcribed_RNA"/>
</dbReference>
<dbReference type="AlphaFoldDB" id="A0A0B7C6V0"/>
<accession>A0A0B7C6V0</accession>
<feature type="non-terminal residue" evidence="1">
    <location>
        <position position="1"/>
    </location>
</feature>
<sequence length="60" mass="7320">IQQQTYETLIQHTHNTINLTYNTEQYITEYNTQLMQENTHTTHPQHKTIHTSCTFFIFYE</sequence>
<evidence type="ECO:0000313" key="1">
    <source>
        <dbReference type="EMBL" id="CEL00180.1"/>
    </source>
</evidence>
<organism evidence="1">
    <name type="scientific">Arion vulgaris</name>
    <dbReference type="NCBI Taxonomy" id="1028688"/>
    <lineage>
        <taxon>Eukaryota</taxon>
        <taxon>Metazoa</taxon>
        <taxon>Spiralia</taxon>
        <taxon>Lophotrochozoa</taxon>
        <taxon>Mollusca</taxon>
        <taxon>Gastropoda</taxon>
        <taxon>Heterobranchia</taxon>
        <taxon>Euthyneura</taxon>
        <taxon>Panpulmonata</taxon>
        <taxon>Eupulmonata</taxon>
        <taxon>Stylommatophora</taxon>
        <taxon>Helicina</taxon>
        <taxon>Arionoidea</taxon>
        <taxon>Arionidae</taxon>
        <taxon>Arion</taxon>
    </lineage>
</organism>